<evidence type="ECO:0000313" key="6">
    <source>
        <dbReference type="EMBL" id="TLD01187.1"/>
    </source>
</evidence>
<dbReference type="EC" id="3.6.3.-" evidence="6"/>
<reference evidence="6 7" key="1">
    <citation type="journal article" date="2019" name="Anaerobe">
        <title>Detection of Robinsoniella peoriensis in multiple bone samples of a trauma patient.</title>
        <authorList>
            <person name="Schrottner P."/>
            <person name="Hartwich K."/>
            <person name="Bunk B."/>
            <person name="Schober I."/>
            <person name="Helbig S."/>
            <person name="Rudolph W.W."/>
            <person name="Gunzer F."/>
        </authorList>
    </citation>
    <scope>NUCLEOTIDE SEQUENCE [LARGE SCALE GENOMIC DNA]</scope>
    <source>
        <strain evidence="6 7">DSM 106044</strain>
    </source>
</reference>
<comment type="caution">
    <text evidence="6">The sequence shown here is derived from an EMBL/GenBank/DDBJ whole genome shotgun (WGS) entry which is preliminary data.</text>
</comment>
<protein>
    <submittedName>
        <fullName evidence="6">Daunorubicin/doxorubicin resistance ATP-binding protein DrrA</fullName>
        <ecNumber evidence="6">3.6.3.-</ecNumber>
    </submittedName>
</protein>
<sequence>MSEKIIEVSRLEKSYKSNHVLKDVSFTIGKGSIFALLGSNGAGKTTVVKILSTLLKPDGGSAEINGFDVAANGDDVRKCISLTGQFTAVDEVLTGRENLTLIGQLKRLPNLKNTVNEWLSFSGLGDASNRKVSTYSGGMRRRLDITMSLMGSPDVLFLDEPTTGLDPQNRIAMWDLVKELAKKGTTVFLTTQYLEEAEYLADNIAILHDGRIIAEGTPTYLKEKMPQRGVRLNFDSEIKAGIAIKLLTENGIAADSIEQNLPSLEDVFLTLIDEKKESH</sequence>
<dbReference type="PANTHER" id="PTHR42711">
    <property type="entry name" value="ABC TRANSPORTER ATP-BINDING PROTEIN"/>
    <property type="match status" value="1"/>
</dbReference>
<evidence type="ECO:0000313" key="7">
    <source>
        <dbReference type="Proteomes" id="UP000306509"/>
    </source>
</evidence>
<accession>A0A4U8Q8H8</accession>
<dbReference type="AlphaFoldDB" id="A0A4U8Q8H8"/>
<feature type="domain" description="ABC transporter" evidence="5">
    <location>
        <begin position="6"/>
        <end position="234"/>
    </location>
</feature>
<dbReference type="Proteomes" id="UP000306509">
    <property type="component" value="Unassembled WGS sequence"/>
</dbReference>
<name>A0A4U8Q8H8_9FIRM</name>
<keyword evidence="7" id="KW-1185">Reference proteome</keyword>
<dbReference type="InterPro" id="IPR003593">
    <property type="entry name" value="AAA+_ATPase"/>
</dbReference>
<dbReference type="SMART" id="SM00382">
    <property type="entry name" value="AAA"/>
    <property type="match status" value="1"/>
</dbReference>
<evidence type="ECO:0000256" key="4">
    <source>
        <dbReference type="ARBA" id="ARBA00022840"/>
    </source>
</evidence>
<organism evidence="6 7">
    <name type="scientific">Robinsoniella peoriensis</name>
    <dbReference type="NCBI Taxonomy" id="180332"/>
    <lineage>
        <taxon>Bacteria</taxon>
        <taxon>Bacillati</taxon>
        <taxon>Bacillota</taxon>
        <taxon>Clostridia</taxon>
        <taxon>Lachnospirales</taxon>
        <taxon>Lachnospiraceae</taxon>
        <taxon>Robinsoniella</taxon>
    </lineage>
</organism>
<gene>
    <name evidence="6" type="primary">drrA_4</name>
    <name evidence="6" type="ORF">DSM106044_01979</name>
</gene>
<dbReference type="RefSeq" id="WP_047834558.1">
    <property type="nucleotide sequence ID" value="NZ_QGQD01000043.1"/>
</dbReference>
<dbReference type="InterPro" id="IPR003439">
    <property type="entry name" value="ABC_transporter-like_ATP-bd"/>
</dbReference>
<dbReference type="Gene3D" id="3.40.50.300">
    <property type="entry name" value="P-loop containing nucleotide triphosphate hydrolases"/>
    <property type="match status" value="1"/>
</dbReference>
<dbReference type="SUPFAM" id="SSF52540">
    <property type="entry name" value="P-loop containing nucleoside triphosphate hydrolases"/>
    <property type="match status" value="1"/>
</dbReference>
<dbReference type="EMBL" id="QGQD01000043">
    <property type="protein sequence ID" value="TLD01187.1"/>
    <property type="molecule type" value="Genomic_DNA"/>
</dbReference>
<dbReference type="Pfam" id="PF00005">
    <property type="entry name" value="ABC_tran"/>
    <property type="match status" value="1"/>
</dbReference>
<dbReference type="InterPro" id="IPR027417">
    <property type="entry name" value="P-loop_NTPase"/>
</dbReference>
<proteinExistence type="inferred from homology"/>
<comment type="similarity">
    <text evidence="1">Belongs to the ABC transporter superfamily.</text>
</comment>
<dbReference type="PANTHER" id="PTHR42711:SF5">
    <property type="entry name" value="ABC TRANSPORTER ATP-BINDING PROTEIN NATA"/>
    <property type="match status" value="1"/>
</dbReference>
<dbReference type="STRING" id="180332.GCA_000797495_04914"/>
<evidence type="ECO:0000256" key="2">
    <source>
        <dbReference type="ARBA" id="ARBA00022448"/>
    </source>
</evidence>
<evidence type="ECO:0000256" key="1">
    <source>
        <dbReference type="ARBA" id="ARBA00005417"/>
    </source>
</evidence>
<evidence type="ECO:0000256" key="3">
    <source>
        <dbReference type="ARBA" id="ARBA00022741"/>
    </source>
</evidence>
<dbReference type="GO" id="GO:0016887">
    <property type="term" value="F:ATP hydrolysis activity"/>
    <property type="evidence" value="ECO:0007669"/>
    <property type="project" value="InterPro"/>
</dbReference>
<keyword evidence="6" id="KW-0378">Hydrolase</keyword>
<dbReference type="PROSITE" id="PS50893">
    <property type="entry name" value="ABC_TRANSPORTER_2"/>
    <property type="match status" value="1"/>
</dbReference>
<dbReference type="InterPro" id="IPR050763">
    <property type="entry name" value="ABC_transporter_ATP-binding"/>
</dbReference>
<dbReference type="GO" id="GO:0005524">
    <property type="term" value="F:ATP binding"/>
    <property type="evidence" value="ECO:0007669"/>
    <property type="project" value="UniProtKB-KW"/>
</dbReference>
<evidence type="ECO:0000259" key="5">
    <source>
        <dbReference type="PROSITE" id="PS50893"/>
    </source>
</evidence>
<keyword evidence="2" id="KW-0813">Transport</keyword>
<keyword evidence="3" id="KW-0547">Nucleotide-binding</keyword>
<keyword evidence="4 6" id="KW-0067">ATP-binding</keyword>